<dbReference type="EMBL" id="JAQNDN010000027">
    <property type="protein sequence ID" value="MDC0675324.1"/>
    <property type="molecule type" value="Genomic_DNA"/>
</dbReference>
<sequence>MLDDRNFRCDLGRKRSSFSREMSPNQASRTFTMNLLPALLLVALASIGCQSKGVCTYTEPSSDDIDVCHVNFSKSECASKSGEFLNVDDEKSGEILCRTRGYEGKGKQESDKPGEAYSLSKLRYGSCVVGAADECVPDESKSTCEKTKKGTWTFGDTREQRDAACKAAGYTKFDSGGGIGIDRWKRPN</sequence>
<dbReference type="Proteomes" id="UP001217838">
    <property type="component" value="Unassembled WGS sequence"/>
</dbReference>
<evidence type="ECO:0008006" key="3">
    <source>
        <dbReference type="Google" id="ProtNLM"/>
    </source>
</evidence>
<name>A0ABT5BMD6_9BACT</name>
<evidence type="ECO:0000313" key="1">
    <source>
        <dbReference type="EMBL" id="MDC0675324.1"/>
    </source>
</evidence>
<proteinExistence type="predicted"/>
<accession>A0ABT5BMD6</accession>
<organism evidence="1 2">
    <name type="scientific">Nannocystis radixulma</name>
    <dbReference type="NCBI Taxonomy" id="2995305"/>
    <lineage>
        <taxon>Bacteria</taxon>
        <taxon>Pseudomonadati</taxon>
        <taxon>Myxococcota</taxon>
        <taxon>Polyangia</taxon>
        <taxon>Nannocystales</taxon>
        <taxon>Nannocystaceae</taxon>
        <taxon>Nannocystis</taxon>
    </lineage>
</organism>
<keyword evidence="2" id="KW-1185">Reference proteome</keyword>
<evidence type="ECO:0000313" key="2">
    <source>
        <dbReference type="Proteomes" id="UP001217838"/>
    </source>
</evidence>
<protein>
    <recommendedName>
        <fullName evidence="3">Lipoprotein</fullName>
    </recommendedName>
</protein>
<reference evidence="1 2" key="1">
    <citation type="submission" date="2022-11" db="EMBL/GenBank/DDBJ databases">
        <title>Minimal conservation of predation-associated metabolite biosynthetic gene clusters underscores biosynthetic potential of Myxococcota including descriptions for ten novel species: Archangium lansinium sp. nov., Myxococcus landrumus sp. nov., Nannocystis bai.</title>
        <authorList>
            <person name="Ahearne A."/>
            <person name="Stevens C."/>
            <person name="Dowd S."/>
        </authorList>
    </citation>
    <scope>NUCLEOTIDE SEQUENCE [LARGE SCALE GENOMIC DNA]</scope>
    <source>
        <strain evidence="1 2">NCELM</strain>
    </source>
</reference>
<gene>
    <name evidence="1" type="ORF">POL58_46710</name>
</gene>
<comment type="caution">
    <text evidence="1">The sequence shown here is derived from an EMBL/GenBank/DDBJ whole genome shotgun (WGS) entry which is preliminary data.</text>
</comment>